<keyword evidence="3" id="KW-1185">Reference proteome</keyword>
<dbReference type="Proteomes" id="UP001501000">
    <property type="component" value="Unassembled WGS sequence"/>
</dbReference>
<organism evidence="2 3">
    <name type="scientific">Streptomyces gulbargensis</name>
    <dbReference type="NCBI Taxonomy" id="364901"/>
    <lineage>
        <taxon>Bacteria</taxon>
        <taxon>Bacillati</taxon>
        <taxon>Actinomycetota</taxon>
        <taxon>Actinomycetes</taxon>
        <taxon>Kitasatosporales</taxon>
        <taxon>Streptomycetaceae</taxon>
        <taxon>Streptomyces</taxon>
    </lineage>
</organism>
<reference evidence="3" key="1">
    <citation type="journal article" date="2019" name="Int. J. Syst. Evol. Microbiol.">
        <title>The Global Catalogue of Microorganisms (GCM) 10K type strain sequencing project: providing services to taxonomists for standard genome sequencing and annotation.</title>
        <authorList>
            <consortium name="The Broad Institute Genomics Platform"/>
            <consortium name="The Broad Institute Genome Sequencing Center for Infectious Disease"/>
            <person name="Wu L."/>
            <person name="Ma J."/>
        </authorList>
    </citation>
    <scope>NUCLEOTIDE SEQUENCE [LARGE SCALE GENOMIC DNA]</scope>
    <source>
        <strain evidence="3">JCM 16956</strain>
    </source>
</reference>
<evidence type="ECO:0000256" key="1">
    <source>
        <dbReference type="SAM" id="MobiDB-lite"/>
    </source>
</evidence>
<comment type="caution">
    <text evidence="2">The sequence shown here is derived from an EMBL/GenBank/DDBJ whole genome shotgun (WGS) entry which is preliminary data.</text>
</comment>
<gene>
    <name evidence="2" type="ORF">GCM10022244_59940</name>
</gene>
<evidence type="ECO:0000313" key="3">
    <source>
        <dbReference type="Proteomes" id="UP001501000"/>
    </source>
</evidence>
<accession>A0ABP7NE17</accession>
<evidence type="ECO:0000313" key="2">
    <source>
        <dbReference type="EMBL" id="GAA3944371.1"/>
    </source>
</evidence>
<proteinExistence type="predicted"/>
<feature type="region of interest" description="Disordered" evidence="1">
    <location>
        <begin position="1"/>
        <end position="44"/>
    </location>
</feature>
<name>A0ABP7NE17_9ACTN</name>
<feature type="region of interest" description="Disordered" evidence="1">
    <location>
        <begin position="97"/>
        <end position="116"/>
    </location>
</feature>
<evidence type="ECO:0008006" key="4">
    <source>
        <dbReference type="Google" id="ProtNLM"/>
    </source>
</evidence>
<sequence length="155" mass="16013">MVLAAGASGCGTEAPSSPRGSSSPGPTTTTGQASPPRQEPSSQEVLVEVVVTGGFAGVRNRLVVHEDGGWTLDSRTKEPRGGRMTPDGVARLRAALEDPAYDRVPAEPTGEPVRDGFQYTVTHGQHRVVATDGAVPPALRRVLDALPEGGPPTSP</sequence>
<feature type="compositionally biased region" description="Low complexity" evidence="1">
    <location>
        <begin position="15"/>
        <end position="36"/>
    </location>
</feature>
<dbReference type="EMBL" id="BAABAJ010000040">
    <property type="protein sequence ID" value="GAA3944371.1"/>
    <property type="molecule type" value="Genomic_DNA"/>
</dbReference>
<protein>
    <recommendedName>
        <fullName evidence="4">Lipoprotein</fullName>
    </recommendedName>
</protein>